<protein>
    <submittedName>
        <fullName evidence="1">Uncharacterized protein</fullName>
    </submittedName>
</protein>
<dbReference type="PANTHER" id="PTHR38681:SF1">
    <property type="entry name" value="RETROVIRUS-RELATED POL POLYPROTEIN FROM TRANSPOSON 412-LIKE PROTEIN"/>
    <property type="match status" value="1"/>
</dbReference>
<organism evidence="1 2">
    <name type="scientific">Araneus ventricosus</name>
    <name type="common">Orbweaver spider</name>
    <name type="synonym">Epeira ventricosa</name>
    <dbReference type="NCBI Taxonomy" id="182803"/>
    <lineage>
        <taxon>Eukaryota</taxon>
        <taxon>Metazoa</taxon>
        <taxon>Ecdysozoa</taxon>
        <taxon>Arthropoda</taxon>
        <taxon>Chelicerata</taxon>
        <taxon>Arachnida</taxon>
        <taxon>Araneae</taxon>
        <taxon>Araneomorphae</taxon>
        <taxon>Entelegynae</taxon>
        <taxon>Araneoidea</taxon>
        <taxon>Araneidae</taxon>
        <taxon>Araneus</taxon>
    </lineage>
</organism>
<reference evidence="1 2" key="1">
    <citation type="journal article" date="2019" name="Sci. Rep.">
        <title>Orb-weaving spider Araneus ventricosus genome elucidates the spidroin gene catalogue.</title>
        <authorList>
            <person name="Kono N."/>
            <person name="Nakamura H."/>
            <person name="Ohtoshi R."/>
            <person name="Moran D.A.P."/>
            <person name="Shinohara A."/>
            <person name="Yoshida Y."/>
            <person name="Fujiwara M."/>
            <person name="Mori M."/>
            <person name="Tomita M."/>
            <person name="Arakawa K."/>
        </authorList>
    </citation>
    <scope>NUCLEOTIDE SEQUENCE [LARGE SCALE GENOMIC DNA]</scope>
</reference>
<gene>
    <name evidence="1" type="ORF">AVEN_260736_1</name>
</gene>
<evidence type="ECO:0000313" key="2">
    <source>
        <dbReference type="Proteomes" id="UP000499080"/>
    </source>
</evidence>
<comment type="caution">
    <text evidence="1">The sequence shown here is derived from an EMBL/GenBank/DDBJ whole genome shotgun (WGS) entry which is preliminary data.</text>
</comment>
<dbReference type="PANTHER" id="PTHR38681">
    <property type="entry name" value="RETROVIRUS-RELATED POL POLYPROTEIN FROM TRANSPOSON 412-LIKE PROTEIN-RELATED"/>
    <property type="match status" value="1"/>
</dbReference>
<name>A0A4Y2T748_ARAVE</name>
<dbReference type="AlphaFoldDB" id="A0A4Y2T748"/>
<keyword evidence="2" id="KW-1185">Reference proteome</keyword>
<evidence type="ECO:0000313" key="1">
    <source>
        <dbReference type="EMBL" id="GBN96444.1"/>
    </source>
</evidence>
<sequence>MVYGTLITLPGEFFSVNKTLSTNDLLASLQQRISSLRPIPMSQHCRRKVFVHKELNNCSHVFLRQDRLTKSLVPPYSGPHLVVSRTSKYFTIQVGSRQQTVSIDRLKPAFQLAEIQPFRVSHFSFNPLAATKALPARHANCQTNGRAAELSHACFLPFFKRVGIRCGAILSC</sequence>
<proteinExistence type="predicted"/>
<accession>A0A4Y2T748</accession>
<dbReference type="Proteomes" id="UP000499080">
    <property type="component" value="Unassembled WGS sequence"/>
</dbReference>
<dbReference type="OrthoDB" id="422540at2759"/>
<dbReference type="EMBL" id="BGPR01026593">
    <property type="protein sequence ID" value="GBN96444.1"/>
    <property type="molecule type" value="Genomic_DNA"/>
</dbReference>